<dbReference type="Proteomes" id="UP000799118">
    <property type="component" value="Unassembled WGS sequence"/>
</dbReference>
<accession>A0A6A4HRG2</accession>
<name>A0A6A4HRG2_9AGAR</name>
<sequence length="120" mass="13386">MTSKIWVVLTNHERQDLHTSLIVRVSVYIVCVVETGHPILYSSSTSGNWLEIRLLSIVYPGEVKTRTASKSLGEWMGCEAFAAAPTSKDVFGSIIELEIRYMSMFSRYRPGLSAATSELL</sequence>
<gene>
    <name evidence="1" type="ORF">BT96DRAFT_653354</name>
</gene>
<evidence type="ECO:0000313" key="1">
    <source>
        <dbReference type="EMBL" id="KAE9400321.1"/>
    </source>
</evidence>
<protein>
    <submittedName>
        <fullName evidence="1">Uncharacterized protein</fullName>
    </submittedName>
</protein>
<keyword evidence="2" id="KW-1185">Reference proteome</keyword>
<reference evidence="1" key="1">
    <citation type="journal article" date="2019" name="Environ. Microbiol.">
        <title>Fungal ecological strategies reflected in gene transcription - a case study of two litter decomposers.</title>
        <authorList>
            <person name="Barbi F."/>
            <person name="Kohler A."/>
            <person name="Barry K."/>
            <person name="Baskaran P."/>
            <person name="Daum C."/>
            <person name="Fauchery L."/>
            <person name="Ihrmark K."/>
            <person name="Kuo A."/>
            <person name="LaButti K."/>
            <person name="Lipzen A."/>
            <person name="Morin E."/>
            <person name="Grigoriev I.V."/>
            <person name="Henrissat B."/>
            <person name="Lindahl B."/>
            <person name="Martin F."/>
        </authorList>
    </citation>
    <scope>NUCLEOTIDE SEQUENCE</scope>
    <source>
        <strain evidence="1">JB14</strain>
    </source>
</reference>
<evidence type="ECO:0000313" key="2">
    <source>
        <dbReference type="Proteomes" id="UP000799118"/>
    </source>
</evidence>
<dbReference type="EMBL" id="ML769458">
    <property type="protein sequence ID" value="KAE9400321.1"/>
    <property type="molecule type" value="Genomic_DNA"/>
</dbReference>
<dbReference type="AlphaFoldDB" id="A0A6A4HRG2"/>
<proteinExistence type="predicted"/>
<organism evidence="1 2">
    <name type="scientific">Gymnopus androsaceus JB14</name>
    <dbReference type="NCBI Taxonomy" id="1447944"/>
    <lineage>
        <taxon>Eukaryota</taxon>
        <taxon>Fungi</taxon>
        <taxon>Dikarya</taxon>
        <taxon>Basidiomycota</taxon>
        <taxon>Agaricomycotina</taxon>
        <taxon>Agaricomycetes</taxon>
        <taxon>Agaricomycetidae</taxon>
        <taxon>Agaricales</taxon>
        <taxon>Marasmiineae</taxon>
        <taxon>Omphalotaceae</taxon>
        <taxon>Gymnopus</taxon>
    </lineage>
</organism>